<comment type="caution">
    <text evidence="2">The sequence shown here is derived from an EMBL/GenBank/DDBJ whole genome shotgun (WGS) entry which is preliminary data.</text>
</comment>
<feature type="non-terminal residue" evidence="2">
    <location>
        <position position="1"/>
    </location>
</feature>
<accession>A0A8S2U3Q7</accession>
<protein>
    <submittedName>
        <fullName evidence="2">Uncharacterized protein</fullName>
    </submittedName>
</protein>
<organism evidence="2 3">
    <name type="scientific">Rotaria magnacalcarata</name>
    <dbReference type="NCBI Taxonomy" id="392030"/>
    <lineage>
        <taxon>Eukaryota</taxon>
        <taxon>Metazoa</taxon>
        <taxon>Spiralia</taxon>
        <taxon>Gnathifera</taxon>
        <taxon>Rotifera</taxon>
        <taxon>Eurotatoria</taxon>
        <taxon>Bdelloidea</taxon>
        <taxon>Philodinida</taxon>
        <taxon>Philodinidae</taxon>
        <taxon>Rotaria</taxon>
    </lineage>
</organism>
<feature type="region of interest" description="Disordered" evidence="1">
    <location>
        <begin position="148"/>
        <end position="167"/>
    </location>
</feature>
<evidence type="ECO:0000256" key="1">
    <source>
        <dbReference type="SAM" id="MobiDB-lite"/>
    </source>
</evidence>
<name>A0A8S2U3Q7_9BILA</name>
<proteinExistence type="predicted"/>
<gene>
    <name evidence="2" type="ORF">GIL414_LOCUS26361</name>
</gene>
<feature type="compositionally biased region" description="Polar residues" evidence="1">
    <location>
        <begin position="150"/>
        <end position="160"/>
    </location>
</feature>
<dbReference type="AlphaFoldDB" id="A0A8S2U3Q7"/>
<evidence type="ECO:0000313" key="2">
    <source>
        <dbReference type="EMBL" id="CAF4312990.1"/>
    </source>
</evidence>
<evidence type="ECO:0000313" key="3">
    <source>
        <dbReference type="Proteomes" id="UP000681720"/>
    </source>
</evidence>
<sequence length="180" mass="20567">AEIDTYKQHLREALLTAHRIAQEHNEVRKLQQKTKYDQHSSHRSFKEGHLVWVSIPSPLKHGKLDPQYQGPCRIIQVLSPTSFIIHRLSDGVNLGATNIDRIKPFYSPNMTHTTTQTGINRHQSAAPIQPLMSVNVDNVNNLPTPHIPPNNHSLPLSSTPLPHRYQHPVRIRKQPNRLNL</sequence>
<reference evidence="2" key="1">
    <citation type="submission" date="2021-02" db="EMBL/GenBank/DDBJ databases">
        <authorList>
            <person name="Nowell W R."/>
        </authorList>
    </citation>
    <scope>NUCLEOTIDE SEQUENCE</scope>
</reference>
<dbReference type="Proteomes" id="UP000681720">
    <property type="component" value="Unassembled WGS sequence"/>
</dbReference>
<dbReference type="EMBL" id="CAJOBJ010038391">
    <property type="protein sequence ID" value="CAF4312990.1"/>
    <property type="molecule type" value="Genomic_DNA"/>
</dbReference>